<dbReference type="PANTHER" id="PTHR47053">
    <property type="entry name" value="MUREIN DD-ENDOPEPTIDASE MEPH-RELATED"/>
    <property type="match status" value="1"/>
</dbReference>
<dbReference type="InterPro" id="IPR038765">
    <property type="entry name" value="Papain-like_cys_pep_sf"/>
</dbReference>
<feature type="domain" description="G5" evidence="7">
    <location>
        <begin position="278"/>
        <end position="358"/>
    </location>
</feature>
<evidence type="ECO:0000313" key="11">
    <source>
        <dbReference type="Proteomes" id="UP000183954"/>
    </source>
</evidence>
<dbReference type="PROSITE" id="PS51109">
    <property type="entry name" value="G5"/>
    <property type="match status" value="1"/>
</dbReference>
<dbReference type="PANTHER" id="PTHR47053:SF1">
    <property type="entry name" value="MUREIN DD-ENDOPEPTIDASE MEPH-RELATED"/>
    <property type="match status" value="1"/>
</dbReference>
<dbReference type="CDD" id="cd00118">
    <property type="entry name" value="LysM"/>
    <property type="match status" value="1"/>
</dbReference>
<dbReference type="EMBL" id="FQXJ01000012">
    <property type="protein sequence ID" value="SHI24380.1"/>
    <property type="molecule type" value="Genomic_DNA"/>
</dbReference>
<dbReference type="Pfam" id="PF00877">
    <property type="entry name" value="NLPC_P60"/>
    <property type="match status" value="1"/>
</dbReference>
<dbReference type="InterPro" id="IPR011098">
    <property type="entry name" value="G5_dom"/>
</dbReference>
<dbReference type="PROSITE" id="PS51782">
    <property type="entry name" value="LYSM"/>
    <property type="match status" value="1"/>
</dbReference>
<dbReference type="Proteomes" id="UP000183954">
    <property type="component" value="Unassembled WGS sequence"/>
</dbReference>
<dbReference type="InterPro" id="IPR018392">
    <property type="entry name" value="LysM"/>
</dbReference>
<dbReference type="GO" id="GO:0006508">
    <property type="term" value="P:proteolysis"/>
    <property type="evidence" value="ECO:0007669"/>
    <property type="project" value="UniProtKB-KW"/>
</dbReference>
<evidence type="ECO:0000256" key="1">
    <source>
        <dbReference type="ARBA" id="ARBA00007074"/>
    </source>
</evidence>
<dbReference type="Gene3D" id="2.20.230.10">
    <property type="entry name" value="Resuscitation-promoting factor rpfb"/>
    <property type="match status" value="1"/>
</dbReference>
<gene>
    <name evidence="10" type="ORF">SAMN02746098_03339</name>
</gene>
<dbReference type="SMART" id="SM01208">
    <property type="entry name" value="G5"/>
    <property type="match status" value="1"/>
</dbReference>
<evidence type="ECO:0000256" key="2">
    <source>
        <dbReference type="ARBA" id="ARBA00022670"/>
    </source>
</evidence>
<dbReference type="InterPro" id="IPR051202">
    <property type="entry name" value="Peptidase_C40"/>
</dbReference>
<keyword evidence="6" id="KW-0788">Thiol protease</keyword>
<evidence type="ECO:0000256" key="3">
    <source>
        <dbReference type="ARBA" id="ARBA00022729"/>
    </source>
</evidence>
<evidence type="ECO:0000256" key="6">
    <source>
        <dbReference type="ARBA" id="ARBA00022807"/>
    </source>
</evidence>
<dbReference type="Pfam" id="PF07501">
    <property type="entry name" value="G5"/>
    <property type="match status" value="1"/>
</dbReference>
<keyword evidence="4" id="KW-0677">Repeat</keyword>
<dbReference type="GO" id="GO:0008234">
    <property type="term" value="F:cysteine-type peptidase activity"/>
    <property type="evidence" value="ECO:0007669"/>
    <property type="project" value="UniProtKB-KW"/>
</dbReference>
<dbReference type="Gene3D" id="3.10.350.10">
    <property type="entry name" value="LysM domain"/>
    <property type="match status" value="1"/>
</dbReference>
<evidence type="ECO:0000313" key="10">
    <source>
        <dbReference type="EMBL" id="SHI24380.1"/>
    </source>
</evidence>
<feature type="domain" description="NlpC/P60" evidence="9">
    <location>
        <begin position="371"/>
        <end position="492"/>
    </location>
</feature>
<feature type="domain" description="LysM" evidence="8">
    <location>
        <begin position="226"/>
        <end position="271"/>
    </location>
</feature>
<dbReference type="InterPro" id="IPR000064">
    <property type="entry name" value="NLP_P60_dom"/>
</dbReference>
<keyword evidence="11" id="KW-1185">Reference proteome</keyword>
<comment type="similarity">
    <text evidence="1">Belongs to the peptidase C40 family.</text>
</comment>
<evidence type="ECO:0000256" key="5">
    <source>
        <dbReference type="ARBA" id="ARBA00022801"/>
    </source>
</evidence>
<dbReference type="Gene3D" id="3.90.1720.10">
    <property type="entry name" value="endopeptidase domain like (from Nostoc punctiforme)"/>
    <property type="match status" value="1"/>
</dbReference>
<dbReference type="InterPro" id="IPR036779">
    <property type="entry name" value="LysM_dom_sf"/>
</dbReference>
<dbReference type="AlphaFoldDB" id="A0A1M5ZJG1"/>
<name>A0A1M5ZJG1_9FIRM</name>
<dbReference type="STRING" id="1121420.SAMN02746098_03339"/>
<dbReference type="PROSITE" id="PS51935">
    <property type="entry name" value="NLPC_P60"/>
    <property type="match status" value="1"/>
</dbReference>
<dbReference type="SMART" id="SM00257">
    <property type="entry name" value="LysM"/>
    <property type="match status" value="1"/>
</dbReference>
<evidence type="ECO:0000259" key="7">
    <source>
        <dbReference type="PROSITE" id="PS51109"/>
    </source>
</evidence>
<dbReference type="OrthoDB" id="9814460at2"/>
<accession>A0A1M5ZJG1</accession>
<reference evidence="11" key="1">
    <citation type="submission" date="2016-11" db="EMBL/GenBank/DDBJ databases">
        <authorList>
            <person name="Varghese N."/>
            <person name="Submissions S."/>
        </authorList>
    </citation>
    <scope>NUCLEOTIDE SEQUENCE [LARGE SCALE GENOMIC DNA]</scope>
    <source>
        <strain evidence="11">DSM 15449</strain>
    </source>
</reference>
<evidence type="ECO:0000259" key="9">
    <source>
        <dbReference type="PROSITE" id="PS51935"/>
    </source>
</evidence>
<evidence type="ECO:0000259" key="8">
    <source>
        <dbReference type="PROSITE" id="PS51782"/>
    </source>
</evidence>
<keyword evidence="5 10" id="KW-0378">Hydrolase</keyword>
<dbReference type="Pfam" id="PF01476">
    <property type="entry name" value="LysM"/>
    <property type="match status" value="1"/>
</dbReference>
<keyword evidence="3" id="KW-0732">Signal</keyword>
<sequence length="492" mass="53818">MHLSPVILRLKGSIHTRIKHFNWTQKKTLLKRFFNSTLQKVSWKSPRVIGGLSIVVILTGGLTYYLSTTTAAAAVMINGQQIGLVKNVDAGKNLVETILKQQGEPFGVVAKTHDQITYETLRVNPAVYFESSLNEETLEAKLGFYLEGYRLEADGSVVAYLPSKEDSDKLLEEYEDYYVKPSEENKVTSVSFAEQVSVEATEVQPDQMKPLEQAFKELIDGKVTTKDYTVQPNDSWWLIARKNDMLTDEVLAGNPGTSKDTKLQPGQIIKLVSTTPYLTVVSEGTFTGPEAIPYDVETKKDNSLKVGQTKVIEQGSNGSKTVTYSYVQKNGIDVTKQVVDEKVTQNPVNRVIAQGPSKQPVMVASTLSRGSGGSSNIVDRALSLQGTPYVFGGTTKSGFDCSGFTKYVLSSSGISLPRTSYAQFASGTPVSKNDLRAGDLVFFSTYAKGASHVGIYIGGGRFVHASNPQSDVKTSSLSDSFYSSRYLGARRY</sequence>
<dbReference type="SUPFAM" id="SSF54106">
    <property type="entry name" value="LysM domain"/>
    <property type="match status" value="1"/>
</dbReference>
<organism evidence="10 11">
    <name type="scientific">Desulfosporosinus lacus DSM 15449</name>
    <dbReference type="NCBI Taxonomy" id="1121420"/>
    <lineage>
        <taxon>Bacteria</taxon>
        <taxon>Bacillati</taxon>
        <taxon>Bacillota</taxon>
        <taxon>Clostridia</taxon>
        <taxon>Eubacteriales</taxon>
        <taxon>Desulfitobacteriaceae</taxon>
        <taxon>Desulfosporosinus</taxon>
    </lineage>
</organism>
<evidence type="ECO:0000256" key="4">
    <source>
        <dbReference type="ARBA" id="ARBA00022737"/>
    </source>
</evidence>
<proteinExistence type="inferred from homology"/>
<protein>
    <submittedName>
        <fullName evidence="10">Cell wall-associated hydrolase, NlpC family</fullName>
    </submittedName>
</protein>
<dbReference type="RefSeq" id="WP_084110336.1">
    <property type="nucleotide sequence ID" value="NZ_FQXJ01000012.1"/>
</dbReference>
<dbReference type="SUPFAM" id="SSF54001">
    <property type="entry name" value="Cysteine proteinases"/>
    <property type="match status" value="1"/>
</dbReference>
<keyword evidence="2" id="KW-0645">Protease</keyword>